<feature type="compositionally biased region" description="Basic residues" evidence="5">
    <location>
        <begin position="156"/>
        <end position="168"/>
    </location>
</feature>
<dbReference type="EMBL" id="JBDODL010002694">
    <property type="protein sequence ID" value="MES1922381.1"/>
    <property type="molecule type" value="Genomic_DNA"/>
</dbReference>
<gene>
    <name evidence="6" type="primary">LSG1</name>
    <name evidence="6" type="ORF">MHBO_003888</name>
</gene>
<keyword evidence="7" id="KW-1185">Reference proteome</keyword>
<sequence length="187" mass="21602">LCDCPGLVFPSLSNSRAELICSGIISVEHSKNLFESVELITRRVPTHYFLKVYKGLTLPVNEEFVSCQRVLSTLSTQKGWLTACSQPNLSKSARQIIKDYLSGDLLFCFAPPDLGEEELQDFYKIEKKGLKEELGMRKETPLLLEKEKVFDERLGGSKKKHFRRTREFRRKERKEMNSQKRSVKILT</sequence>
<accession>A0ABV2ARU3</accession>
<evidence type="ECO:0000256" key="1">
    <source>
        <dbReference type="ARBA" id="ARBA00022490"/>
    </source>
</evidence>
<evidence type="ECO:0000313" key="6">
    <source>
        <dbReference type="EMBL" id="MES1922381.1"/>
    </source>
</evidence>
<evidence type="ECO:0000313" key="7">
    <source>
        <dbReference type="Proteomes" id="UP001439008"/>
    </source>
</evidence>
<dbReference type="Proteomes" id="UP001439008">
    <property type="component" value="Unassembled WGS sequence"/>
</dbReference>
<evidence type="ECO:0000256" key="2">
    <source>
        <dbReference type="ARBA" id="ARBA00022741"/>
    </source>
</evidence>
<feature type="region of interest" description="Disordered" evidence="5">
    <location>
        <begin position="155"/>
        <end position="187"/>
    </location>
</feature>
<dbReference type="InterPro" id="IPR043358">
    <property type="entry name" value="GNL1-like"/>
</dbReference>
<comment type="caution">
    <text evidence="6">The sequence shown here is derived from an EMBL/GenBank/DDBJ whole genome shotgun (WGS) entry which is preliminary data.</text>
</comment>
<name>A0ABV2ARU3_9EUKA</name>
<dbReference type="PANTHER" id="PTHR45709:SF2">
    <property type="entry name" value="LARGE SUBUNIT GTPASE 1 HOMOLOG"/>
    <property type="match status" value="1"/>
</dbReference>
<feature type="non-terminal residue" evidence="6">
    <location>
        <position position="1"/>
    </location>
</feature>
<dbReference type="PANTHER" id="PTHR45709">
    <property type="entry name" value="LARGE SUBUNIT GTPASE 1 HOMOLOG-RELATED"/>
    <property type="match status" value="1"/>
</dbReference>
<keyword evidence="1" id="KW-0963">Cytoplasm</keyword>
<evidence type="ECO:0000256" key="5">
    <source>
        <dbReference type="SAM" id="MobiDB-lite"/>
    </source>
</evidence>
<proteinExistence type="predicted"/>
<evidence type="ECO:0000256" key="3">
    <source>
        <dbReference type="ARBA" id="ARBA00022801"/>
    </source>
</evidence>
<feature type="compositionally biased region" description="Basic and acidic residues" evidence="5">
    <location>
        <begin position="169"/>
        <end position="178"/>
    </location>
</feature>
<keyword evidence="4" id="KW-0342">GTP-binding</keyword>
<organism evidence="6 7">
    <name type="scientific">Bonamia ostreae</name>
    <dbReference type="NCBI Taxonomy" id="126728"/>
    <lineage>
        <taxon>Eukaryota</taxon>
        <taxon>Sar</taxon>
        <taxon>Rhizaria</taxon>
        <taxon>Endomyxa</taxon>
        <taxon>Ascetosporea</taxon>
        <taxon>Haplosporida</taxon>
        <taxon>Bonamia</taxon>
    </lineage>
</organism>
<evidence type="ECO:0000256" key="4">
    <source>
        <dbReference type="ARBA" id="ARBA00023134"/>
    </source>
</evidence>
<keyword evidence="3" id="KW-0378">Hydrolase</keyword>
<protein>
    <submittedName>
        <fullName evidence="6">Large subunit GTPase 1</fullName>
    </submittedName>
</protein>
<keyword evidence="2" id="KW-0547">Nucleotide-binding</keyword>
<reference evidence="6 7" key="1">
    <citation type="journal article" date="2024" name="BMC Biol.">
        <title>Comparative genomics of Ascetosporea gives new insight into the evolutionary basis for animal parasitism in Rhizaria.</title>
        <authorList>
            <person name="Hiltunen Thoren M."/>
            <person name="Onut-Brannstrom I."/>
            <person name="Alfjorden A."/>
            <person name="Peckova H."/>
            <person name="Swords F."/>
            <person name="Hooper C."/>
            <person name="Holzer A.S."/>
            <person name="Bass D."/>
            <person name="Burki F."/>
        </authorList>
    </citation>
    <scope>NUCLEOTIDE SEQUENCE [LARGE SCALE GENOMIC DNA]</scope>
    <source>
        <strain evidence="6">20-A016</strain>
    </source>
</reference>